<gene>
    <name evidence="3" type="ORF">Aam_126_026</name>
</gene>
<dbReference type="EMBL" id="BANC01000124">
    <property type="protein sequence ID" value="GAN81897.1"/>
    <property type="molecule type" value="Genomic_DNA"/>
</dbReference>
<dbReference type="PANTHER" id="PTHR13774">
    <property type="entry name" value="PHENAZINE BIOSYNTHESIS PROTEIN"/>
    <property type="match status" value="1"/>
</dbReference>
<organism evidence="3 4">
    <name type="scientific">Acidocella aminolytica 101 = DSM 11237</name>
    <dbReference type="NCBI Taxonomy" id="1120923"/>
    <lineage>
        <taxon>Bacteria</taxon>
        <taxon>Pseudomonadati</taxon>
        <taxon>Pseudomonadota</taxon>
        <taxon>Alphaproteobacteria</taxon>
        <taxon>Acetobacterales</taxon>
        <taxon>Acidocellaceae</taxon>
        <taxon>Acidocella</taxon>
    </lineage>
</organism>
<evidence type="ECO:0000256" key="2">
    <source>
        <dbReference type="PIRSR" id="PIRSR016184-1"/>
    </source>
</evidence>
<dbReference type="Pfam" id="PF02567">
    <property type="entry name" value="PhzC-PhzF"/>
    <property type="match status" value="1"/>
</dbReference>
<dbReference type="Gene3D" id="3.10.310.10">
    <property type="entry name" value="Diaminopimelate Epimerase, Chain A, domain 1"/>
    <property type="match status" value="2"/>
</dbReference>
<dbReference type="Proteomes" id="UP000032668">
    <property type="component" value="Unassembled WGS sequence"/>
</dbReference>
<protein>
    <submittedName>
        <fullName evidence="3">Phenazine biosynthesis PhzC/PhzF</fullName>
    </submittedName>
</protein>
<dbReference type="OrthoDB" id="9788221at2"/>
<sequence length="275" mass="29030">MPCFSFSQLDVFTRQPGFGNPLALVHDAAGLDDAAMQRFANWTNLSETAFLLPPDVPDADYKVRIFTPKAELPFAGHPTLGACQGWLAAGCPPKSDFIIQQCGAGLVQIRREGARLAFAAPETVQSDISADLKTRIAAILGVPEAAILATRKLSDRPPGWIGVMLKDREAVLGLKPDFTALGDLELGVVAPAPTGPANFEVRGFVNDVGGEDPVTGSLNGGLARWLIPAGMAPARYVAAQGTALGRAGRVFVEHDGRNFWIGGETVEVISGTLTL</sequence>
<keyword evidence="4" id="KW-1185">Reference proteome</keyword>
<dbReference type="GO" id="GO:0016853">
    <property type="term" value="F:isomerase activity"/>
    <property type="evidence" value="ECO:0007669"/>
    <property type="project" value="TreeGrafter"/>
</dbReference>
<dbReference type="InterPro" id="IPR003719">
    <property type="entry name" value="Phenazine_PhzF-like"/>
</dbReference>
<dbReference type="AlphaFoldDB" id="A0A0D6PJP4"/>
<reference evidence="3 4" key="1">
    <citation type="submission" date="2012-11" db="EMBL/GenBank/DDBJ databases">
        <title>Whole genome sequence of Acidocella aminolytica 101 = DSM 11237.</title>
        <authorList>
            <person name="Azuma Y."/>
            <person name="Higashiura N."/>
            <person name="Hirakawa H."/>
            <person name="Matsushita K."/>
        </authorList>
    </citation>
    <scope>NUCLEOTIDE SEQUENCE [LARGE SCALE GENOMIC DNA]</scope>
    <source>
        <strain evidence="4">101 / DSM 11237</strain>
    </source>
</reference>
<dbReference type="NCBIfam" id="TIGR00654">
    <property type="entry name" value="PhzF_family"/>
    <property type="match status" value="1"/>
</dbReference>
<proteinExistence type="inferred from homology"/>
<dbReference type="STRING" id="1120923.SAMN02746095_02453"/>
<accession>A0A0D6PJP4</accession>
<evidence type="ECO:0000313" key="4">
    <source>
        <dbReference type="Proteomes" id="UP000032668"/>
    </source>
</evidence>
<dbReference type="SUPFAM" id="SSF54506">
    <property type="entry name" value="Diaminopimelate epimerase-like"/>
    <property type="match status" value="1"/>
</dbReference>
<evidence type="ECO:0000313" key="3">
    <source>
        <dbReference type="EMBL" id="GAN81897.1"/>
    </source>
</evidence>
<dbReference type="RefSeq" id="WP_048880279.1">
    <property type="nucleotide sequence ID" value="NZ_BANC01000124.1"/>
</dbReference>
<dbReference type="PIRSF" id="PIRSF016184">
    <property type="entry name" value="PhzC_PhzF"/>
    <property type="match status" value="1"/>
</dbReference>
<evidence type="ECO:0000256" key="1">
    <source>
        <dbReference type="ARBA" id="ARBA00008270"/>
    </source>
</evidence>
<comment type="caution">
    <text evidence="3">The sequence shown here is derived from an EMBL/GenBank/DDBJ whole genome shotgun (WGS) entry which is preliminary data.</text>
</comment>
<comment type="similarity">
    <text evidence="1">Belongs to the PhzF family.</text>
</comment>
<feature type="active site" evidence="2">
    <location>
        <position position="47"/>
    </location>
</feature>
<name>A0A0D6PJP4_9PROT</name>
<dbReference type="PANTHER" id="PTHR13774:SF32">
    <property type="entry name" value="ANTISENSE-ENHANCING SEQUENCE 1"/>
    <property type="match status" value="1"/>
</dbReference>
<dbReference type="GO" id="GO:0005737">
    <property type="term" value="C:cytoplasm"/>
    <property type="evidence" value="ECO:0007669"/>
    <property type="project" value="TreeGrafter"/>
</dbReference>